<reference evidence="11" key="1">
    <citation type="journal article" date="2013" name="Nat. Genet.">
        <title>The Capsella rubella genome and the genomic consequences of rapid mating system evolution.</title>
        <authorList>
            <person name="Slotte T."/>
            <person name="Hazzouri K.M."/>
            <person name="Agren J.A."/>
            <person name="Koenig D."/>
            <person name="Maumus F."/>
            <person name="Guo Y.L."/>
            <person name="Steige K."/>
            <person name="Platts A.E."/>
            <person name="Escobar J.S."/>
            <person name="Newman L.K."/>
            <person name="Wang W."/>
            <person name="Mandakova T."/>
            <person name="Vello E."/>
            <person name="Smith L.M."/>
            <person name="Henz S.R."/>
            <person name="Steffen J."/>
            <person name="Takuno S."/>
            <person name="Brandvain Y."/>
            <person name="Coop G."/>
            <person name="Andolfatto P."/>
            <person name="Hu T.T."/>
            <person name="Blanchette M."/>
            <person name="Clark R.M."/>
            <person name="Quesneville H."/>
            <person name="Nordborg M."/>
            <person name="Gaut B.S."/>
            <person name="Lysak M.A."/>
            <person name="Jenkins J."/>
            <person name="Grimwood J."/>
            <person name="Chapman J."/>
            <person name="Prochnik S."/>
            <person name="Shu S."/>
            <person name="Rokhsar D."/>
            <person name="Schmutz J."/>
            <person name="Weigel D."/>
            <person name="Wright S.I."/>
        </authorList>
    </citation>
    <scope>NUCLEOTIDE SEQUENCE [LARGE SCALE GENOMIC DNA]</scope>
    <source>
        <strain evidence="11">cv. Monte Gargano</strain>
    </source>
</reference>
<dbReference type="InterPro" id="IPR006702">
    <property type="entry name" value="CASP_dom"/>
</dbReference>
<feature type="domain" description="Casparian strip membrane protein" evidence="9">
    <location>
        <begin position="54"/>
        <end position="192"/>
    </location>
</feature>
<organism evidence="10 11">
    <name type="scientific">Capsella rubella</name>
    <dbReference type="NCBI Taxonomy" id="81985"/>
    <lineage>
        <taxon>Eukaryota</taxon>
        <taxon>Viridiplantae</taxon>
        <taxon>Streptophyta</taxon>
        <taxon>Embryophyta</taxon>
        <taxon>Tracheophyta</taxon>
        <taxon>Spermatophyta</taxon>
        <taxon>Magnoliopsida</taxon>
        <taxon>eudicotyledons</taxon>
        <taxon>Gunneridae</taxon>
        <taxon>Pentapetalae</taxon>
        <taxon>rosids</taxon>
        <taxon>malvids</taxon>
        <taxon>Brassicales</taxon>
        <taxon>Brassicaceae</taxon>
        <taxon>Camelineae</taxon>
        <taxon>Capsella</taxon>
    </lineage>
</organism>
<dbReference type="Proteomes" id="UP000029121">
    <property type="component" value="Unassembled WGS sequence"/>
</dbReference>
<keyword evidence="7 8" id="KW-0472">Membrane</keyword>
<evidence type="ECO:0000256" key="1">
    <source>
        <dbReference type="ARBA" id="ARBA00004651"/>
    </source>
</evidence>
<feature type="transmembrane region" description="Helical" evidence="8">
    <location>
        <begin position="101"/>
        <end position="121"/>
    </location>
</feature>
<evidence type="ECO:0000256" key="6">
    <source>
        <dbReference type="ARBA" id="ARBA00022989"/>
    </source>
</evidence>
<dbReference type="GO" id="GO:0005886">
    <property type="term" value="C:plasma membrane"/>
    <property type="evidence" value="ECO:0007669"/>
    <property type="project" value="UniProtKB-SubCell"/>
</dbReference>
<feature type="transmembrane region" description="Helical" evidence="8">
    <location>
        <begin position="141"/>
        <end position="165"/>
    </location>
</feature>
<evidence type="ECO:0000256" key="3">
    <source>
        <dbReference type="ARBA" id="ARBA00011489"/>
    </source>
</evidence>
<name>R0FHS6_9BRAS</name>
<dbReference type="eggNOG" id="ENOG502S2TM">
    <property type="taxonomic scope" value="Eukaryota"/>
</dbReference>
<keyword evidence="5 8" id="KW-0812">Transmembrane</keyword>
<comment type="similarity">
    <text evidence="2 8">Belongs to the Casparian strip membrane proteins (CASP) family.</text>
</comment>
<dbReference type="OrthoDB" id="1869498at2759"/>
<keyword evidence="4 8" id="KW-1003">Cell membrane</keyword>
<evidence type="ECO:0000313" key="10">
    <source>
        <dbReference type="EMBL" id="EOA21546.1"/>
    </source>
</evidence>
<evidence type="ECO:0000259" key="9">
    <source>
        <dbReference type="Pfam" id="PF04535"/>
    </source>
</evidence>
<dbReference type="EMBL" id="KB870810">
    <property type="protein sequence ID" value="EOA21546.1"/>
    <property type="molecule type" value="Genomic_DNA"/>
</dbReference>
<sequence>MKELKDHVVVITYGPSSEGSVTASPAASVPTPPSSFAYSAPPSTSRFSSRRRASVHVIGLVLRFIALVLCFVSALSLAVNVHRPSRRHLTHNSSSFASYPELLYCFGVAVTGFVYTCLQTFKGVCDITHRGVLISEPLSDYITFIFDQVICYLLVSSSSVAIAWIQHSNEDVLKTLRNCSSVSVSMSFSAFLVLALSAILSGYKLCKRFIW</sequence>
<dbReference type="PANTHER" id="PTHR33573:SF15">
    <property type="entry name" value="CASP-LIKE PROTEIN 4A4"/>
    <property type="match status" value="1"/>
</dbReference>
<evidence type="ECO:0000256" key="8">
    <source>
        <dbReference type="RuleBase" id="RU361233"/>
    </source>
</evidence>
<dbReference type="Pfam" id="PF04535">
    <property type="entry name" value="CASP_dom"/>
    <property type="match status" value="1"/>
</dbReference>
<comment type="subunit">
    <text evidence="3 8">Homodimer and heterodimers.</text>
</comment>
<dbReference type="AlphaFoldDB" id="R0FHS6"/>
<evidence type="ECO:0000256" key="7">
    <source>
        <dbReference type="ARBA" id="ARBA00023136"/>
    </source>
</evidence>
<comment type="subcellular location">
    <subcellularLocation>
        <location evidence="1 8">Cell membrane</location>
        <topology evidence="1 8">Multi-pass membrane protein</topology>
    </subcellularLocation>
</comment>
<dbReference type="KEGG" id="crb:17883445"/>
<feature type="transmembrane region" description="Helical" evidence="8">
    <location>
        <begin position="55"/>
        <end position="81"/>
    </location>
</feature>
<accession>R0FHS6</accession>
<dbReference type="STRING" id="81985.R0FHS6"/>
<dbReference type="PANTHER" id="PTHR33573">
    <property type="entry name" value="CASP-LIKE PROTEIN 4A4"/>
    <property type="match status" value="1"/>
</dbReference>
<proteinExistence type="inferred from homology"/>
<evidence type="ECO:0000256" key="5">
    <source>
        <dbReference type="ARBA" id="ARBA00022692"/>
    </source>
</evidence>
<protein>
    <recommendedName>
        <fullName evidence="8">CASP-like protein</fullName>
    </recommendedName>
</protein>
<feature type="transmembrane region" description="Helical" evidence="8">
    <location>
        <begin position="185"/>
        <end position="206"/>
    </location>
</feature>
<keyword evidence="11" id="KW-1185">Reference proteome</keyword>
<evidence type="ECO:0000313" key="11">
    <source>
        <dbReference type="Proteomes" id="UP000029121"/>
    </source>
</evidence>
<evidence type="ECO:0000256" key="4">
    <source>
        <dbReference type="ARBA" id="ARBA00022475"/>
    </source>
</evidence>
<evidence type="ECO:0000256" key="2">
    <source>
        <dbReference type="ARBA" id="ARBA00007651"/>
    </source>
</evidence>
<keyword evidence="6 8" id="KW-1133">Transmembrane helix</keyword>
<gene>
    <name evidence="10" type="ORF">CARUB_v10001954mg</name>
</gene>